<gene>
    <name evidence="1" type="ORF">BU25DRAFT_75854</name>
</gene>
<dbReference type="EMBL" id="MU006719">
    <property type="protein sequence ID" value="KAF2626959.1"/>
    <property type="molecule type" value="Genomic_DNA"/>
</dbReference>
<proteinExistence type="predicted"/>
<keyword evidence="2" id="KW-1185">Reference proteome</keyword>
<dbReference type="Proteomes" id="UP000799754">
    <property type="component" value="Unassembled WGS sequence"/>
</dbReference>
<evidence type="ECO:0000313" key="2">
    <source>
        <dbReference type="Proteomes" id="UP000799754"/>
    </source>
</evidence>
<evidence type="ECO:0000313" key="1">
    <source>
        <dbReference type="EMBL" id="KAF2626959.1"/>
    </source>
</evidence>
<sequence length="186" mass="20763">MLYQSQVSPCAFRKPALTQPSTSHGAQDSGQVRQDSLGMGLNIEQYVESSETASPEVPENKQFVARMHDLQCRQQMLDSIYMRAIEKKKKSDTDVTQALERMQISPPQPDQGQASTNLTLDLKVVSKDYDLGPKVTKTLPRKINVVQTRAIHQIYVSASECDVEKDRAFQQVTQYAENSGPCPACN</sequence>
<comment type="caution">
    <text evidence="1">The sequence shown here is derived from an EMBL/GenBank/DDBJ whole genome shotgun (WGS) entry which is preliminary data.</text>
</comment>
<protein>
    <submittedName>
        <fullName evidence="1">Uncharacterized protein</fullName>
    </submittedName>
</protein>
<name>A0ACB6RYV2_9PLEO</name>
<organism evidence="1 2">
    <name type="scientific">Macroventuria anomochaeta</name>
    <dbReference type="NCBI Taxonomy" id="301207"/>
    <lineage>
        <taxon>Eukaryota</taxon>
        <taxon>Fungi</taxon>
        <taxon>Dikarya</taxon>
        <taxon>Ascomycota</taxon>
        <taxon>Pezizomycotina</taxon>
        <taxon>Dothideomycetes</taxon>
        <taxon>Pleosporomycetidae</taxon>
        <taxon>Pleosporales</taxon>
        <taxon>Pleosporineae</taxon>
        <taxon>Didymellaceae</taxon>
        <taxon>Macroventuria</taxon>
    </lineage>
</organism>
<accession>A0ACB6RYV2</accession>
<reference evidence="1" key="1">
    <citation type="journal article" date="2020" name="Stud. Mycol.">
        <title>101 Dothideomycetes genomes: a test case for predicting lifestyles and emergence of pathogens.</title>
        <authorList>
            <person name="Haridas S."/>
            <person name="Albert R."/>
            <person name="Binder M."/>
            <person name="Bloem J."/>
            <person name="Labutti K."/>
            <person name="Salamov A."/>
            <person name="Andreopoulos B."/>
            <person name="Baker S."/>
            <person name="Barry K."/>
            <person name="Bills G."/>
            <person name="Bluhm B."/>
            <person name="Cannon C."/>
            <person name="Castanera R."/>
            <person name="Culley D."/>
            <person name="Daum C."/>
            <person name="Ezra D."/>
            <person name="Gonzalez J."/>
            <person name="Henrissat B."/>
            <person name="Kuo A."/>
            <person name="Liang C."/>
            <person name="Lipzen A."/>
            <person name="Lutzoni F."/>
            <person name="Magnuson J."/>
            <person name="Mondo S."/>
            <person name="Nolan M."/>
            <person name="Ohm R."/>
            <person name="Pangilinan J."/>
            <person name="Park H.-J."/>
            <person name="Ramirez L."/>
            <person name="Alfaro M."/>
            <person name="Sun H."/>
            <person name="Tritt A."/>
            <person name="Yoshinaga Y."/>
            <person name="Zwiers L.-H."/>
            <person name="Turgeon B."/>
            <person name="Goodwin S."/>
            <person name="Spatafora J."/>
            <person name="Crous P."/>
            <person name="Grigoriev I."/>
        </authorList>
    </citation>
    <scope>NUCLEOTIDE SEQUENCE</scope>
    <source>
        <strain evidence="1">CBS 525.71</strain>
    </source>
</reference>